<proteinExistence type="predicted"/>
<dbReference type="EMBL" id="CP059567">
    <property type="protein sequence ID" value="QMT39989.1"/>
    <property type="molecule type" value="Genomic_DNA"/>
</dbReference>
<dbReference type="RefSeq" id="WP_182121747.1">
    <property type="nucleotide sequence ID" value="NZ_CP059567.1"/>
</dbReference>
<protein>
    <submittedName>
        <fullName evidence="2">Minor capsid protein</fullName>
    </submittedName>
</protein>
<organism evidence="2 3">
    <name type="scientific">Neisseria shayeganii</name>
    <dbReference type="NCBI Taxonomy" id="607712"/>
    <lineage>
        <taxon>Bacteria</taxon>
        <taxon>Pseudomonadati</taxon>
        <taxon>Pseudomonadota</taxon>
        <taxon>Betaproteobacteria</taxon>
        <taxon>Neisseriales</taxon>
        <taxon>Neisseriaceae</taxon>
        <taxon>Neisseria</taxon>
    </lineage>
</organism>
<sequence length="449" mass="50020">MGNKADLGYAFTLTPERAVRYFETLGYTVPADWPQRAREAAAKAQTVAGLYRQDLVGELHQAMADAARQGKPFAAWRDDVAARFGTKGLQLDQAGDLVDTASGEVAGTGLTRARLETVYRTNMQSAFMAGRWQELQDNKAHMPYLQYTAVMDSRTRPRHRALHGLVYHIDDAFWDAFYPPNGYNCRCTVTAYSRRDLDKRGLAANDSRGQIEDTHIIINKRGDSVPAKALRLPDGSRFTADKGFDGNVGRRHLAQLGQLQLQRAVDLPPRIASMAVSETLKQPATMRALVAQMTQMVAKAQADGYASGQFMHVGVLPLPVLDALAARQLMPQTAVISASDERLWHAWRGQKQQPLPMDFWERLPEHLAAPDEIRLAKSNNPGQQDGLLFIYDLPGQPGKLVVTLDYELKIRHPVSNKKERVTTNMVNTGSVVTGQQVQNLSQYDLIWKK</sequence>
<dbReference type="NCBIfam" id="TIGR01641">
    <property type="entry name" value="phageSPP1_gp7"/>
    <property type="match status" value="1"/>
</dbReference>
<accession>A0A7D7SG58</accession>
<name>A0A7D7SG58_9NEIS</name>
<dbReference type="KEGG" id="nsg:H3L94_09035"/>
<dbReference type="Proteomes" id="UP000514752">
    <property type="component" value="Chromosome"/>
</dbReference>
<evidence type="ECO:0000313" key="2">
    <source>
        <dbReference type="EMBL" id="QMT39989.1"/>
    </source>
</evidence>
<dbReference type="Pfam" id="PF04233">
    <property type="entry name" value="Phage_Mu_F"/>
    <property type="match status" value="1"/>
</dbReference>
<evidence type="ECO:0000313" key="3">
    <source>
        <dbReference type="Proteomes" id="UP000514752"/>
    </source>
</evidence>
<dbReference type="InterPro" id="IPR006528">
    <property type="entry name" value="Phage_head_morphogenesis_dom"/>
</dbReference>
<evidence type="ECO:0000259" key="1">
    <source>
        <dbReference type="Pfam" id="PF04233"/>
    </source>
</evidence>
<feature type="domain" description="Phage head morphogenesis" evidence="1">
    <location>
        <begin position="60"/>
        <end position="189"/>
    </location>
</feature>
<dbReference type="AlphaFoldDB" id="A0A7D7SG58"/>
<reference evidence="2 3" key="1">
    <citation type="submission" date="2020-07" db="EMBL/GenBank/DDBJ databases">
        <title>Genomic diversity of species in the Neisseriaceae family.</title>
        <authorList>
            <person name="Vincent A.T."/>
            <person name="Bernet E."/>
            <person name="Veyrier F.J."/>
        </authorList>
    </citation>
    <scope>NUCLEOTIDE SEQUENCE [LARGE SCALE GENOMIC DNA]</scope>
    <source>
        <strain evidence="2 3">DSM 22244</strain>
    </source>
</reference>
<gene>
    <name evidence="2" type="ORF">H3L94_09035</name>
</gene>